<dbReference type="EMBL" id="JAOAOG010000205">
    <property type="protein sequence ID" value="KAJ6240412.1"/>
    <property type="molecule type" value="Genomic_DNA"/>
</dbReference>
<feature type="compositionally biased region" description="Basic residues" evidence="2">
    <location>
        <begin position="105"/>
        <end position="116"/>
    </location>
</feature>
<proteinExistence type="predicted"/>
<organism evidence="3 4">
    <name type="scientific">Anaeramoeba flamelloides</name>
    <dbReference type="NCBI Taxonomy" id="1746091"/>
    <lineage>
        <taxon>Eukaryota</taxon>
        <taxon>Metamonada</taxon>
        <taxon>Anaeramoebidae</taxon>
        <taxon>Anaeramoeba</taxon>
    </lineage>
</organism>
<comment type="caution">
    <text evidence="3">The sequence shown here is derived from an EMBL/GenBank/DDBJ whole genome shotgun (WGS) entry which is preliminary data.</text>
</comment>
<keyword evidence="4" id="KW-1185">Reference proteome</keyword>
<protein>
    <recommendedName>
        <fullName evidence="5">Shugoshin C-terminal domain-containing protein</fullName>
    </recommendedName>
</protein>
<feature type="coiled-coil region" evidence="1">
    <location>
        <begin position="179"/>
        <end position="206"/>
    </location>
</feature>
<reference evidence="3" key="1">
    <citation type="submission" date="2022-08" db="EMBL/GenBank/DDBJ databases">
        <title>Novel sulfate-reducing endosymbionts in the free-living metamonad Anaeramoeba.</title>
        <authorList>
            <person name="Jerlstrom-Hultqvist J."/>
            <person name="Cepicka I."/>
            <person name="Gallot-Lavallee L."/>
            <person name="Salas-Leiva D."/>
            <person name="Curtis B.A."/>
            <person name="Zahonova K."/>
            <person name="Pipaliya S."/>
            <person name="Dacks J."/>
            <person name="Roger A.J."/>
        </authorList>
    </citation>
    <scope>NUCLEOTIDE SEQUENCE</scope>
    <source>
        <strain evidence="3">Schooner1</strain>
    </source>
</reference>
<evidence type="ECO:0000256" key="1">
    <source>
        <dbReference type="SAM" id="Coils"/>
    </source>
</evidence>
<dbReference type="Proteomes" id="UP001150062">
    <property type="component" value="Unassembled WGS sequence"/>
</dbReference>
<evidence type="ECO:0008006" key="5">
    <source>
        <dbReference type="Google" id="ProtNLM"/>
    </source>
</evidence>
<keyword evidence="1" id="KW-0175">Coiled coil</keyword>
<evidence type="ECO:0000256" key="2">
    <source>
        <dbReference type="SAM" id="MobiDB-lite"/>
    </source>
</evidence>
<evidence type="ECO:0000313" key="3">
    <source>
        <dbReference type="EMBL" id="KAJ6240412.1"/>
    </source>
</evidence>
<name>A0ABQ8Y6H1_9EUKA</name>
<evidence type="ECO:0000313" key="4">
    <source>
        <dbReference type="Proteomes" id="UP001150062"/>
    </source>
</evidence>
<gene>
    <name evidence="3" type="ORF">M0813_24125</name>
</gene>
<feature type="region of interest" description="Disordered" evidence="2">
    <location>
        <begin position="103"/>
        <end position="122"/>
    </location>
</feature>
<feature type="coiled-coil region" evidence="1">
    <location>
        <begin position="28"/>
        <end position="83"/>
    </location>
</feature>
<accession>A0ABQ8Y6H1</accession>
<sequence length="275" mass="32625">MNNNLHKQELEKGLSSVRELYQLQSEQILSLVHKNHNLKKKLELFENELHESKNTIATKDEEIQFLSFENQNLKLQLVRMKKEVNSLMSFKEAILQTTQENFMEKKHKNSKKKKNKTSTQNGNIRTNFFETKTTPKKIPYFQTKPTSSLGKFEMNSNDLEFLEQEEDIQTASNKKPTTKKQINNELNLLNKQLEEIDKDFEEVIETQREDQIEKKKRNRDIYTPITKSKFETKRLYKRDWKTEKTKIPSRSKGSTSDLLTRISKSIRHTTKVKQI</sequence>